<evidence type="ECO:0000256" key="3">
    <source>
        <dbReference type="ARBA" id="ARBA00023004"/>
    </source>
</evidence>
<dbReference type="PRINTS" id="PR00162">
    <property type="entry name" value="RIESKE"/>
</dbReference>
<evidence type="ECO:0000256" key="4">
    <source>
        <dbReference type="ARBA" id="ARBA00023014"/>
    </source>
</evidence>
<dbReference type="InterPro" id="IPR036922">
    <property type="entry name" value="Rieske_2Fe-2S_sf"/>
</dbReference>
<evidence type="ECO:0000256" key="5">
    <source>
        <dbReference type="ARBA" id="ARBA00023157"/>
    </source>
</evidence>
<keyword evidence="3" id="KW-0408">Iron</keyword>
<evidence type="ECO:0000256" key="1">
    <source>
        <dbReference type="ARBA" id="ARBA00022714"/>
    </source>
</evidence>
<reference evidence="8 9" key="1">
    <citation type="submission" date="2018-12" db="EMBL/GenBank/DDBJ databases">
        <title>Deinococcus radiophilus ATCC 27603 genome sequencing and assembly.</title>
        <authorList>
            <person name="Maclea K.S."/>
            <person name="Maynard C.R."/>
        </authorList>
    </citation>
    <scope>NUCLEOTIDE SEQUENCE [LARGE SCALE GENOMIC DNA]</scope>
    <source>
        <strain evidence="8 9">ATCC 27603</strain>
    </source>
</reference>
<dbReference type="Pfam" id="PF00355">
    <property type="entry name" value="Rieske"/>
    <property type="match status" value="1"/>
</dbReference>
<dbReference type="RefSeq" id="WP_126353038.1">
    <property type="nucleotide sequence ID" value="NZ_CP086380.1"/>
</dbReference>
<dbReference type="InterPro" id="IPR005805">
    <property type="entry name" value="Rieske_Fe-S_prot_C"/>
</dbReference>
<gene>
    <name evidence="8" type="ORF">EJ104_11710</name>
</gene>
<evidence type="ECO:0000313" key="9">
    <source>
        <dbReference type="Proteomes" id="UP000277766"/>
    </source>
</evidence>
<protein>
    <submittedName>
        <fullName evidence="8">Ubiquinol-cytochrome c reductase iron-sulfur subunit</fullName>
    </submittedName>
</protein>
<dbReference type="AlphaFoldDB" id="A0A3S0I4Z6"/>
<keyword evidence="4" id="KW-0411">Iron-sulfur</keyword>
<keyword evidence="1" id="KW-0001">2Fe-2S</keyword>
<dbReference type="PROSITE" id="PS51296">
    <property type="entry name" value="RIESKE"/>
    <property type="match status" value="1"/>
</dbReference>
<dbReference type="InterPro" id="IPR006311">
    <property type="entry name" value="TAT_signal"/>
</dbReference>
<dbReference type="PANTHER" id="PTHR10134">
    <property type="entry name" value="CYTOCHROME B-C1 COMPLEX SUBUNIT RIESKE, MITOCHONDRIAL"/>
    <property type="match status" value="1"/>
</dbReference>
<evidence type="ECO:0000256" key="6">
    <source>
        <dbReference type="ARBA" id="ARBA00034078"/>
    </source>
</evidence>
<dbReference type="GO" id="GO:0016020">
    <property type="term" value="C:membrane"/>
    <property type="evidence" value="ECO:0007669"/>
    <property type="project" value="InterPro"/>
</dbReference>
<comment type="caution">
    <text evidence="8">The sequence shown here is derived from an EMBL/GenBank/DDBJ whole genome shotgun (WGS) entry which is preliminary data.</text>
</comment>
<dbReference type="InterPro" id="IPR017941">
    <property type="entry name" value="Rieske_2Fe-2S"/>
</dbReference>
<keyword evidence="9" id="KW-1185">Reference proteome</keyword>
<sequence>MTRYKIKDPELTRRRFINMAMGATATVGTVSLLGTLGGAHPVFRLTEDKKPPMEGDILVHADPAKEGTPITMAELSETQVTAWPMGTDADGNQIIRKGEPNNLLALYRYPAGTLSGEAVIEATIDGEVVAYSDICTHAGCPVPDAKDGTGMFCPCHSGQYSPTEGGIVAGGPPPHKLAQLPIVAEGDSIKVSGFFLTHPYPYTDDATWEATKQAAEEA</sequence>
<keyword evidence="5" id="KW-1015">Disulfide bond</keyword>
<dbReference type="Proteomes" id="UP000277766">
    <property type="component" value="Unassembled WGS sequence"/>
</dbReference>
<comment type="cofactor">
    <cofactor evidence="6">
        <name>[2Fe-2S] cluster</name>
        <dbReference type="ChEBI" id="CHEBI:190135"/>
    </cofactor>
</comment>
<accession>A0A3S0I4Z6</accession>
<proteinExistence type="predicted"/>
<dbReference type="Gene3D" id="2.102.10.10">
    <property type="entry name" value="Rieske [2Fe-2S] iron-sulphur domain"/>
    <property type="match status" value="1"/>
</dbReference>
<evidence type="ECO:0000313" key="8">
    <source>
        <dbReference type="EMBL" id="RTR25264.1"/>
    </source>
</evidence>
<keyword evidence="2" id="KW-0479">Metal-binding</keyword>
<organism evidence="8 9">
    <name type="scientific">Deinococcus radiophilus</name>
    <dbReference type="NCBI Taxonomy" id="32062"/>
    <lineage>
        <taxon>Bacteria</taxon>
        <taxon>Thermotogati</taxon>
        <taxon>Deinococcota</taxon>
        <taxon>Deinococci</taxon>
        <taxon>Deinococcales</taxon>
        <taxon>Deinococcaceae</taxon>
        <taxon>Deinococcus</taxon>
    </lineage>
</organism>
<dbReference type="PROSITE" id="PS51318">
    <property type="entry name" value="TAT"/>
    <property type="match status" value="1"/>
</dbReference>
<dbReference type="EMBL" id="RXPE01000033">
    <property type="protein sequence ID" value="RTR25264.1"/>
    <property type="molecule type" value="Genomic_DNA"/>
</dbReference>
<feature type="domain" description="Rieske" evidence="7">
    <location>
        <begin position="91"/>
        <end position="191"/>
    </location>
</feature>
<dbReference type="InterPro" id="IPR014349">
    <property type="entry name" value="Rieske_Fe-S_prot"/>
</dbReference>
<dbReference type="GO" id="GO:0046872">
    <property type="term" value="F:metal ion binding"/>
    <property type="evidence" value="ECO:0007669"/>
    <property type="project" value="UniProtKB-KW"/>
</dbReference>
<evidence type="ECO:0000259" key="7">
    <source>
        <dbReference type="PROSITE" id="PS51296"/>
    </source>
</evidence>
<dbReference type="CDD" id="cd03467">
    <property type="entry name" value="Rieske"/>
    <property type="match status" value="1"/>
</dbReference>
<dbReference type="GO" id="GO:0051537">
    <property type="term" value="F:2 iron, 2 sulfur cluster binding"/>
    <property type="evidence" value="ECO:0007669"/>
    <property type="project" value="UniProtKB-KW"/>
</dbReference>
<dbReference type="SUPFAM" id="SSF50022">
    <property type="entry name" value="ISP domain"/>
    <property type="match status" value="1"/>
</dbReference>
<dbReference type="OrthoDB" id="9767869at2"/>
<name>A0A3S0I4Z6_9DEIO</name>
<evidence type="ECO:0000256" key="2">
    <source>
        <dbReference type="ARBA" id="ARBA00022723"/>
    </source>
</evidence>